<evidence type="ECO:0000313" key="2">
    <source>
        <dbReference type="Proteomes" id="UP000284605"/>
    </source>
</evidence>
<protein>
    <submittedName>
        <fullName evidence="1">Uncharacterized protein</fullName>
    </submittedName>
</protein>
<organism evidence="1 2">
    <name type="scientific">Oleomonas cavernae</name>
    <dbReference type="NCBI Taxonomy" id="2320859"/>
    <lineage>
        <taxon>Bacteria</taxon>
        <taxon>Pseudomonadati</taxon>
        <taxon>Pseudomonadota</taxon>
        <taxon>Alphaproteobacteria</taxon>
        <taxon>Acetobacterales</taxon>
        <taxon>Acetobacteraceae</taxon>
        <taxon>Oleomonas</taxon>
    </lineage>
</organism>
<name>A0A418WHH1_9PROT</name>
<accession>A0A418WHH1</accession>
<dbReference type="AlphaFoldDB" id="A0A418WHH1"/>
<keyword evidence="2" id="KW-1185">Reference proteome</keyword>
<dbReference type="Proteomes" id="UP000284605">
    <property type="component" value="Unassembled WGS sequence"/>
</dbReference>
<evidence type="ECO:0000313" key="1">
    <source>
        <dbReference type="EMBL" id="RJF89491.1"/>
    </source>
</evidence>
<sequence>MVTVMPGTMPHQVVDTEAFYVLPVSGRVGEILGHFRGLAIHEQVRDRRGDLYSFMGLAPVLPDGRIDVEHIGRDQWLVDGRLIYVRQPRGAD</sequence>
<proteinExistence type="predicted"/>
<dbReference type="EMBL" id="QYUK01000011">
    <property type="protein sequence ID" value="RJF89491.1"/>
    <property type="molecule type" value="Genomic_DNA"/>
</dbReference>
<reference evidence="1 2" key="1">
    <citation type="submission" date="2018-09" db="EMBL/GenBank/DDBJ databases">
        <authorList>
            <person name="Zhu H."/>
        </authorList>
    </citation>
    <scope>NUCLEOTIDE SEQUENCE [LARGE SCALE GENOMIC DNA]</scope>
    <source>
        <strain evidence="1 2">K1W22B-8</strain>
    </source>
</reference>
<gene>
    <name evidence="1" type="ORF">D3874_23035</name>
</gene>
<comment type="caution">
    <text evidence="1">The sequence shown here is derived from an EMBL/GenBank/DDBJ whole genome shotgun (WGS) entry which is preliminary data.</text>
</comment>